<dbReference type="EMBL" id="FOLI01000001">
    <property type="protein sequence ID" value="SFB85501.1"/>
    <property type="molecule type" value="Genomic_DNA"/>
</dbReference>
<dbReference type="Pfam" id="PF11151">
    <property type="entry name" value="DUF2929"/>
    <property type="match status" value="1"/>
</dbReference>
<sequence>MRYIVTAIWSAFFGLILGYLVGQMTSVTFNPAMSALVTVIIGELAVVVVPALSKDSQTAQ</sequence>
<dbReference type="AlphaFoldDB" id="A0A1I1EEE7"/>
<dbReference type="RefSeq" id="WP_091501581.1">
    <property type="nucleotide sequence ID" value="NZ_FOLI01000001.1"/>
</dbReference>
<evidence type="ECO:0000313" key="3">
    <source>
        <dbReference type="Proteomes" id="UP000199376"/>
    </source>
</evidence>
<evidence type="ECO:0000256" key="1">
    <source>
        <dbReference type="SAM" id="Phobius"/>
    </source>
</evidence>
<dbReference type="OrthoDB" id="2139526at2"/>
<organism evidence="2 3">
    <name type="scientific">Fructobacillus durionis</name>
    <dbReference type="NCBI Taxonomy" id="283737"/>
    <lineage>
        <taxon>Bacteria</taxon>
        <taxon>Bacillati</taxon>
        <taxon>Bacillota</taxon>
        <taxon>Bacilli</taxon>
        <taxon>Lactobacillales</taxon>
        <taxon>Lactobacillaceae</taxon>
        <taxon>Fructobacillus</taxon>
    </lineage>
</organism>
<evidence type="ECO:0000313" key="2">
    <source>
        <dbReference type="EMBL" id="SFB85501.1"/>
    </source>
</evidence>
<protein>
    <recommendedName>
        <fullName evidence="4">DUF2929 domain-containing protein</fullName>
    </recommendedName>
</protein>
<name>A0A1I1EEE7_9LACO</name>
<dbReference type="InterPro" id="IPR021324">
    <property type="entry name" value="DUF2929"/>
</dbReference>
<keyword evidence="3" id="KW-1185">Reference proteome</keyword>
<evidence type="ECO:0008006" key="4">
    <source>
        <dbReference type="Google" id="ProtNLM"/>
    </source>
</evidence>
<keyword evidence="1" id="KW-1133">Transmembrane helix</keyword>
<reference evidence="2 3" key="1">
    <citation type="submission" date="2016-10" db="EMBL/GenBank/DDBJ databases">
        <authorList>
            <person name="de Groot N.N."/>
        </authorList>
    </citation>
    <scope>NUCLEOTIDE SEQUENCE [LARGE SCALE GENOMIC DNA]</scope>
    <source>
        <strain evidence="2 3">DSM 19113</strain>
    </source>
</reference>
<keyword evidence="1" id="KW-0812">Transmembrane</keyword>
<dbReference type="STRING" id="283737.SAMN05660453_0444"/>
<keyword evidence="1" id="KW-0472">Membrane</keyword>
<proteinExistence type="predicted"/>
<gene>
    <name evidence="2" type="ORF">SAMN05660453_0444</name>
</gene>
<accession>A0A1I1EEE7</accession>
<dbReference type="Proteomes" id="UP000199376">
    <property type="component" value="Unassembled WGS sequence"/>
</dbReference>
<feature type="transmembrane region" description="Helical" evidence="1">
    <location>
        <begin position="32"/>
        <end position="52"/>
    </location>
</feature>